<evidence type="ECO:0000313" key="1">
    <source>
        <dbReference type="EMBL" id="MCP2261993.1"/>
    </source>
</evidence>
<name>A0ABT1I2I6_STRSD</name>
<reference evidence="1 2" key="1">
    <citation type="submission" date="2022-06" db="EMBL/GenBank/DDBJ databases">
        <title>Genomic Encyclopedia of Archaeal and Bacterial Type Strains, Phase II (KMG-II): from individual species to whole genera.</title>
        <authorList>
            <person name="Goeker M."/>
        </authorList>
    </citation>
    <scope>NUCLEOTIDE SEQUENCE [LARGE SCALE GENOMIC DNA]</scope>
    <source>
        <strain evidence="1 2">DSM 40477</strain>
    </source>
</reference>
<proteinExistence type="predicted"/>
<organism evidence="1 2">
    <name type="scientific">Streptoalloteichus tenebrarius (strain ATCC 17920 / DSM 40477 / JCM 4838 / CBS 697.72 / NBRC 16177 / NCIMB 11028 / NRRL B-12390 / A12253. 1 / ISP 5477)</name>
    <name type="common">Streptomyces tenebrarius</name>
    <dbReference type="NCBI Taxonomy" id="1933"/>
    <lineage>
        <taxon>Bacteria</taxon>
        <taxon>Bacillati</taxon>
        <taxon>Actinomycetota</taxon>
        <taxon>Actinomycetes</taxon>
        <taxon>Pseudonocardiales</taxon>
        <taxon>Pseudonocardiaceae</taxon>
        <taxon>Streptoalloteichus</taxon>
    </lineage>
</organism>
<dbReference type="EMBL" id="JAMTCP010000054">
    <property type="protein sequence ID" value="MCP2261993.1"/>
    <property type="molecule type" value="Genomic_DNA"/>
</dbReference>
<comment type="caution">
    <text evidence="1">The sequence shown here is derived from an EMBL/GenBank/DDBJ whole genome shotgun (WGS) entry which is preliminary data.</text>
</comment>
<gene>
    <name evidence="1" type="ORF">LX15_005724</name>
</gene>
<sequence length="95" mass="11113">MTYKLVLLEEHNPGRFGCWHQTVAEKEVDAADVPSEGADRWMHAWGVEVLDKQERRYGLYCVVLVDRDMDNVDPYYCDDREDIYWSGWCELVPAG</sequence>
<evidence type="ECO:0000313" key="2">
    <source>
        <dbReference type="Proteomes" id="UP001205311"/>
    </source>
</evidence>
<dbReference type="RefSeq" id="WP_253673625.1">
    <property type="nucleotide sequence ID" value="NZ_JAMTCP010000054.1"/>
</dbReference>
<protein>
    <submittedName>
        <fullName evidence="1">Uncharacterized protein</fullName>
    </submittedName>
</protein>
<keyword evidence="2" id="KW-1185">Reference proteome</keyword>
<dbReference type="Proteomes" id="UP001205311">
    <property type="component" value="Unassembled WGS sequence"/>
</dbReference>
<accession>A0ABT1I2I6</accession>